<keyword evidence="1" id="KW-1133">Transmembrane helix</keyword>
<organism evidence="2 3">
    <name type="scientific">Acacia crassicarpa</name>
    <name type="common">northern wattle</name>
    <dbReference type="NCBI Taxonomy" id="499986"/>
    <lineage>
        <taxon>Eukaryota</taxon>
        <taxon>Viridiplantae</taxon>
        <taxon>Streptophyta</taxon>
        <taxon>Embryophyta</taxon>
        <taxon>Tracheophyta</taxon>
        <taxon>Spermatophyta</taxon>
        <taxon>Magnoliopsida</taxon>
        <taxon>eudicotyledons</taxon>
        <taxon>Gunneridae</taxon>
        <taxon>Pentapetalae</taxon>
        <taxon>rosids</taxon>
        <taxon>fabids</taxon>
        <taxon>Fabales</taxon>
        <taxon>Fabaceae</taxon>
        <taxon>Caesalpinioideae</taxon>
        <taxon>mimosoid clade</taxon>
        <taxon>Acacieae</taxon>
        <taxon>Acacia</taxon>
    </lineage>
</organism>
<accession>A0AAE1JHL7</accession>
<keyword evidence="1" id="KW-0812">Transmembrane</keyword>
<sequence>MGDSAEARPDSEGCTSIGDWARHRKRRPEDIKKNNGISRTLDIFLCSGFVLLGWADPGGSPQQFLDLALFVSVVLISSTIRGSIRILGFH</sequence>
<protein>
    <submittedName>
        <fullName evidence="2">Uncharacterized protein</fullName>
    </submittedName>
</protein>
<proteinExistence type="predicted"/>
<keyword evidence="3" id="KW-1185">Reference proteome</keyword>
<dbReference type="Proteomes" id="UP001293593">
    <property type="component" value="Unassembled WGS sequence"/>
</dbReference>
<name>A0AAE1JHL7_9FABA</name>
<evidence type="ECO:0000313" key="3">
    <source>
        <dbReference type="Proteomes" id="UP001293593"/>
    </source>
</evidence>
<gene>
    <name evidence="2" type="ORF">QN277_022801</name>
</gene>
<reference evidence="2" key="1">
    <citation type="submission" date="2023-10" db="EMBL/GenBank/DDBJ databases">
        <title>Chromosome-level genome of the transformable northern wattle, Acacia crassicarpa.</title>
        <authorList>
            <person name="Massaro I."/>
            <person name="Sinha N.R."/>
            <person name="Poethig S."/>
            <person name="Leichty A.R."/>
        </authorList>
    </citation>
    <scope>NUCLEOTIDE SEQUENCE</scope>
    <source>
        <strain evidence="2">Acra3RX</strain>
        <tissue evidence="2">Leaf</tissue>
    </source>
</reference>
<feature type="transmembrane region" description="Helical" evidence="1">
    <location>
        <begin position="36"/>
        <end position="55"/>
    </location>
</feature>
<feature type="transmembrane region" description="Helical" evidence="1">
    <location>
        <begin position="67"/>
        <end position="87"/>
    </location>
</feature>
<dbReference type="EMBL" id="JAWXYG010000006">
    <property type="protein sequence ID" value="KAK4269673.1"/>
    <property type="molecule type" value="Genomic_DNA"/>
</dbReference>
<evidence type="ECO:0000256" key="1">
    <source>
        <dbReference type="SAM" id="Phobius"/>
    </source>
</evidence>
<keyword evidence="1" id="KW-0472">Membrane</keyword>
<evidence type="ECO:0000313" key="2">
    <source>
        <dbReference type="EMBL" id="KAK4269673.1"/>
    </source>
</evidence>
<dbReference type="AlphaFoldDB" id="A0AAE1JHL7"/>
<comment type="caution">
    <text evidence="2">The sequence shown here is derived from an EMBL/GenBank/DDBJ whole genome shotgun (WGS) entry which is preliminary data.</text>
</comment>